<gene>
    <name evidence="1" type="ORF">BO66DRAFT_389538</name>
</gene>
<keyword evidence="1" id="KW-0808">Transferase</keyword>
<name>A0ACD1HHD7_9EURO</name>
<evidence type="ECO:0000313" key="2">
    <source>
        <dbReference type="Proteomes" id="UP000249661"/>
    </source>
</evidence>
<keyword evidence="1" id="KW-0418">Kinase</keyword>
<reference evidence="1" key="1">
    <citation type="submission" date="2018-02" db="EMBL/GenBank/DDBJ databases">
        <title>The genomes of Aspergillus section Nigri reveals drivers in fungal speciation.</title>
        <authorList>
            <consortium name="DOE Joint Genome Institute"/>
            <person name="Vesth T.C."/>
            <person name="Nybo J."/>
            <person name="Theobald S."/>
            <person name="Brandl J."/>
            <person name="Frisvad J.C."/>
            <person name="Nielsen K.F."/>
            <person name="Lyhne E.K."/>
            <person name="Kogle M.E."/>
            <person name="Kuo A."/>
            <person name="Riley R."/>
            <person name="Clum A."/>
            <person name="Nolan M."/>
            <person name="Lipzen A."/>
            <person name="Salamov A."/>
            <person name="Henrissat B."/>
            <person name="Wiebenga A."/>
            <person name="De vries R.P."/>
            <person name="Grigoriev I.V."/>
            <person name="Mortensen U.H."/>
            <person name="Andersen M.R."/>
            <person name="Baker S.E."/>
        </authorList>
    </citation>
    <scope>NUCLEOTIDE SEQUENCE</scope>
    <source>
        <strain evidence="1">CBS 121060</strain>
    </source>
</reference>
<dbReference type="EMBL" id="KZ824941">
    <property type="protein sequence ID" value="RAH72975.1"/>
    <property type="molecule type" value="Genomic_DNA"/>
</dbReference>
<dbReference type="Proteomes" id="UP000249661">
    <property type="component" value="Unassembled WGS sequence"/>
</dbReference>
<evidence type="ECO:0000313" key="1">
    <source>
        <dbReference type="EMBL" id="RAH72975.1"/>
    </source>
</evidence>
<keyword evidence="2" id="KW-1185">Reference proteome</keyword>
<sequence length="407" mass="46115">MIGDLLHDRYHIVDKLGFGGYTTVWLAQDTRLKQYVALKVGIADSTLQEPIVLRALTTPLSSPPPPCPIPLGCNSIPKTLDEFELNGPNGKHLCYTMPPARCNLRDVSFSRLFPLDVARALSGGLAIAIAYMHSRGYAHGDIHLRNILAKLPSNFDHLTVEKLYEEYGEPETVPITLRSTHKNERGLPPNVPAEAVLPLDFGIEAEEFSLADSHLILSDFGEAFAPDSHPRKGKDCHTPLPMRPPEARFEPSTALSYSADIWTLAFAIWEILGMKALFSVDFGTADELVSPYIDVLGPMPQAWWERWEERGQFFENDSQRCPKRDRYVWPPIDQEFEDGIQHYRRKRKMGAFGAEETAAILELMRRMLAFRPEERPSAAEVLQSEWMVKWVLPDYERSLRCRSGFHG</sequence>
<accession>A0ACD1HHD7</accession>
<protein>
    <submittedName>
        <fullName evidence="1">Kinase domain protein</fullName>
    </submittedName>
</protein>
<proteinExistence type="predicted"/>
<organism evidence="1 2">
    <name type="scientific">Aspergillus aculeatinus CBS 121060</name>
    <dbReference type="NCBI Taxonomy" id="1448322"/>
    <lineage>
        <taxon>Eukaryota</taxon>
        <taxon>Fungi</taxon>
        <taxon>Dikarya</taxon>
        <taxon>Ascomycota</taxon>
        <taxon>Pezizomycotina</taxon>
        <taxon>Eurotiomycetes</taxon>
        <taxon>Eurotiomycetidae</taxon>
        <taxon>Eurotiales</taxon>
        <taxon>Aspergillaceae</taxon>
        <taxon>Aspergillus</taxon>
        <taxon>Aspergillus subgen. Circumdati</taxon>
    </lineage>
</organism>